<name>A0A286UBV6_9AGAM</name>
<feature type="transmembrane region" description="Helical" evidence="1">
    <location>
        <begin position="42"/>
        <end position="66"/>
    </location>
</feature>
<protein>
    <submittedName>
        <fullName evidence="2">Uncharacterized protein</fullName>
    </submittedName>
</protein>
<feature type="transmembrane region" description="Helical" evidence="1">
    <location>
        <begin position="130"/>
        <end position="148"/>
    </location>
</feature>
<dbReference type="InParanoid" id="A0A286UBV6"/>
<feature type="transmembrane region" description="Helical" evidence="1">
    <location>
        <begin position="12"/>
        <end position="30"/>
    </location>
</feature>
<evidence type="ECO:0000313" key="3">
    <source>
        <dbReference type="Proteomes" id="UP000217199"/>
    </source>
</evidence>
<proteinExistence type="predicted"/>
<keyword evidence="1" id="KW-0472">Membrane</keyword>
<dbReference type="Proteomes" id="UP000217199">
    <property type="component" value="Unassembled WGS sequence"/>
</dbReference>
<organism evidence="2 3">
    <name type="scientific">Pyrrhoderma noxium</name>
    <dbReference type="NCBI Taxonomy" id="2282107"/>
    <lineage>
        <taxon>Eukaryota</taxon>
        <taxon>Fungi</taxon>
        <taxon>Dikarya</taxon>
        <taxon>Basidiomycota</taxon>
        <taxon>Agaricomycotina</taxon>
        <taxon>Agaricomycetes</taxon>
        <taxon>Hymenochaetales</taxon>
        <taxon>Hymenochaetaceae</taxon>
        <taxon>Pyrrhoderma</taxon>
    </lineage>
</organism>
<comment type="caution">
    <text evidence="2">The sequence shown here is derived from an EMBL/GenBank/DDBJ whole genome shotgun (WGS) entry which is preliminary data.</text>
</comment>
<accession>A0A286UBV6</accession>
<evidence type="ECO:0000313" key="2">
    <source>
        <dbReference type="EMBL" id="PAV17082.1"/>
    </source>
</evidence>
<gene>
    <name evidence="2" type="ORF">PNOK_0714600</name>
</gene>
<keyword evidence="1" id="KW-0812">Transmembrane</keyword>
<sequence length="196" mass="22714">MDSQEECTIFLHAPFVMVTLSELVIIMMVTQRIYAIYLRSRYILAFLVILGGVHICLDVIAATSVIPLLPTALPLGCLITIKKDSYPLFAVLWGWNVIFDFSILILTLLRTLKLRNENSFSLFDLLCRDGIIYFVVMFSAKLMNFILFTRISINLITVNWAFNHIITYLKTTRASAYEILFFLRVFCLYDMEEVWV</sequence>
<dbReference type="OrthoDB" id="2745134at2759"/>
<keyword evidence="1" id="KW-1133">Transmembrane helix</keyword>
<dbReference type="EMBL" id="NBII01000007">
    <property type="protein sequence ID" value="PAV17082.1"/>
    <property type="molecule type" value="Genomic_DNA"/>
</dbReference>
<keyword evidence="3" id="KW-1185">Reference proteome</keyword>
<dbReference type="AlphaFoldDB" id="A0A286UBV6"/>
<reference evidence="2 3" key="1">
    <citation type="journal article" date="2017" name="Mol. Ecol.">
        <title>Comparative and population genomic landscape of Phellinus noxius: A hypervariable fungus causing root rot in trees.</title>
        <authorList>
            <person name="Chung C.L."/>
            <person name="Lee T.J."/>
            <person name="Akiba M."/>
            <person name="Lee H.H."/>
            <person name="Kuo T.H."/>
            <person name="Liu D."/>
            <person name="Ke H.M."/>
            <person name="Yokoi T."/>
            <person name="Roa M.B."/>
            <person name="Lu M.J."/>
            <person name="Chang Y.Y."/>
            <person name="Ann P.J."/>
            <person name="Tsai J.N."/>
            <person name="Chen C.Y."/>
            <person name="Tzean S.S."/>
            <person name="Ota Y."/>
            <person name="Hattori T."/>
            <person name="Sahashi N."/>
            <person name="Liou R.F."/>
            <person name="Kikuchi T."/>
            <person name="Tsai I.J."/>
        </authorList>
    </citation>
    <scope>NUCLEOTIDE SEQUENCE [LARGE SCALE GENOMIC DNA]</scope>
    <source>
        <strain evidence="2 3">FFPRI411160</strain>
    </source>
</reference>
<feature type="transmembrane region" description="Helical" evidence="1">
    <location>
        <begin position="86"/>
        <end position="109"/>
    </location>
</feature>
<evidence type="ECO:0000256" key="1">
    <source>
        <dbReference type="SAM" id="Phobius"/>
    </source>
</evidence>